<dbReference type="SUPFAM" id="SSF81653">
    <property type="entry name" value="Calcium ATPase, transduction domain A"/>
    <property type="match status" value="1"/>
</dbReference>
<feature type="transmembrane region" description="Helical" evidence="18">
    <location>
        <begin position="815"/>
        <end position="841"/>
    </location>
</feature>
<dbReference type="PROSITE" id="PS50846">
    <property type="entry name" value="HMA_2"/>
    <property type="match status" value="8"/>
</dbReference>
<dbReference type="PRINTS" id="PR00942">
    <property type="entry name" value="CUATPASEI"/>
</dbReference>
<dbReference type="Gene3D" id="2.70.150.10">
    <property type="entry name" value="Calcium-transporting ATPase, cytoplasmic transduction domain A"/>
    <property type="match status" value="1"/>
</dbReference>
<dbReference type="PRINTS" id="PR00119">
    <property type="entry name" value="CATATPASE"/>
</dbReference>
<evidence type="ECO:0000259" key="19">
    <source>
        <dbReference type="PROSITE" id="PS50846"/>
    </source>
</evidence>
<feature type="domain" description="HMA" evidence="19">
    <location>
        <begin position="201"/>
        <end position="269"/>
    </location>
</feature>
<dbReference type="PANTHER" id="PTHR43520:SF8">
    <property type="entry name" value="P-TYPE CU(+) TRANSPORTER"/>
    <property type="match status" value="1"/>
</dbReference>
<dbReference type="PANTHER" id="PTHR43520">
    <property type="entry name" value="ATP7, ISOFORM B"/>
    <property type="match status" value="1"/>
</dbReference>
<feature type="region of interest" description="Disordered" evidence="17">
    <location>
        <begin position="1231"/>
        <end position="1251"/>
    </location>
</feature>
<feature type="transmembrane region" description="Helical" evidence="18">
    <location>
        <begin position="1538"/>
        <end position="1561"/>
    </location>
</feature>
<protein>
    <recommendedName>
        <fullName evidence="3">P-type Cu(+) transporter</fullName>
        <ecNumber evidence="3">7.2.2.8</ecNumber>
    </recommendedName>
    <alternativeName>
        <fullName evidence="16">Cu(2+)-ATPase</fullName>
    </alternativeName>
</protein>
<keyword evidence="6" id="KW-0479">Metal-binding</keyword>
<dbReference type="GO" id="GO:0005524">
    <property type="term" value="F:ATP binding"/>
    <property type="evidence" value="ECO:0007669"/>
    <property type="project" value="UniProtKB-KW"/>
</dbReference>
<dbReference type="InterPro" id="IPR001757">
    <property type="entry name" value="P_typ_ATPase"/>
</dbReference>
<evidence type="ECO:0000256" key="7">
    <source>
        <dbReference type="ARBA" id="ARBA00022737"/>
    </source>
</evidence>
<evidence type="ECO:0000256" key="8">
    <source>
        <dbReference type="ARBA" id="ARBA00022741"/>
    </source>
</evidence>
<evidence type="ECO:0000256" key="9">
    <source>
        <dbReference type="ARBA" id="ARBA00022796"/>
    </source>
</evidence>
<dbReference type="EC" id="7.2.2.8" evidence="3"/>
<keyword evidence="8" id="KW-0547">Nucleotide-binding</keyword>
<gene>
    <name evidence="20" type="ORF">INT44_001114</name>
</gene>
<dbReference type="Proteomes" id="UP000612746">
    <property type="component" value="Unassembled WGS sequence"/>
</dbReference>
<dbReference type="NCBIfam" id="TIGR01494">
    <property type="entry name" value="ATPase_P-type"/>
    <property type="match status" value="2"/>
</dbReference>
<dbReference type="InterPro" id="IPR006122">
    <property type="entry name" value="HMA_Cu_ion-bd"/>
</dbReference>
<feature type="domain" description="HMA" evidence="19">
    <location>
        <begin position="374"/>
        <end position="442"/>
    </location>
</feature>
<evidence type="ECO:0000256" key="14">
    <source>
        <dbReference type="ARBA" id="ARBA00023008"/>
    </source>
</evidence>
<evidence type="ECO:0000256" key="12">
    <source>
        <dbReference type="ARBA" id="ARBA00022967"/>
    </source>
</evidence>
<proteinExistence type="inferred from homology"/>
<dbReference type="GO" id="GO:0005507">
    <property type="term" value="F:copper ion binding"/>
    <property type="evidence" value="ECO:0007669"/>
    <property type="project" value="InterPro"/>
</dbReference>
<feature type="domain" description="HMA" evidence="19">
    <location>
        <begin position="679"/>
        <end position="745"/>
    </location>
</feature>
<feature type="domain" description="HMA" evidence="19">
    <location>
        <begin position="116"/>
        <end position="184"/>
    </location>
</feature>
<dbReference type="InterPro" id="IPR008250">
    <property type="entry name" value="ATPase_P-typ_transduc_dom_A_sf"/>
</dbReference>
<evidence type="ECO:0000313" key="21">
    <source>
        <dbReference type="Proteomes" id="UP000612746"/>
    </source>
</evidence>
<dbReference type="Pfam" id="PF00403">
    <property type="entry name" value="HMA"/>
    <property type="match status" value="8"/>
</dbReference>
<evidence type="ECO:0000256" key="16">
    <source>
        <dbReference type="ARBA" id="ARBA00080126"/>
    </source>
</evidence>
<dbReference type="SFLD" id="SFLDS00003">
    <property type="entry name" value="Haloacid_Dehalogenase"/>
    <property type="match status" value="1"/>
</dbReference>
<keyword evidence="12" id="KW-1278">Translocase</keyword>
<keyword evidence="4" id="KW-0813">Transport</keyword>
<dbReference type="SUPFAM" id="SSF81665">
    <property type="entry name" value="Calcium ATPase, transmembrane domain M"/>
    <property type="match status" value="1"/>
</dbReference>
<dbReference type="GO" id="GO:0012505">
    <property type="term" value="C:endomembrane system"/>
    <property type="evidence" value="ECO:0007669"/>
    <property type="project" value="UniProtKB-SubCell"/>
</dbReference>
<feature type="domain" description="HMA" evidence="19">
    <location>
        <begin position="30"/>
        <end position="98"/>
    </location>
</feature>
<sequence length="1596" mass="172591">MSNFRHLETLFSQCTYNSTNLMAIPTNHTRTASVAVHGMTCQHCADSVTKGLAQLEGIDVPSIQVDLDSRKATFKYIGTEITKDSISKAIEELGYDAGTPQLDMPTLTSSSSSDVEHARIGISGMTCSHCVNSVTRALSELESIEKESIVVNLEENNAEFDYVPGHLTEDIIRDAIDSAGYDVDTIEMSIASTQPSPSKKTLLNLIVSGMTCEHCSNTIRNGLQELPGVEPKSISIDVQTGNVTILVSSEGNIVDAIIEKIDDLGYEVTDWKKKALSESQSDIRSAHINIQGMTCSHCTSTVQNALLAHPGVVSESILVNLDQGEATLLYNGTETTLEAMREAIEDVGYDVENIISSSASSTLDNKSMTDVKLRKAVFRVLGMTCDSCSSAVSELLKNLPGAVPSSVCVGLHTEMGMVVFEGDAITPKLITERLDDAGYEANNIQIIHNLLPPKVMEEAEEDEQDDNSSFVSLNKVVSHISEASLTGISVSSAVRNDPVQVVSMQVSGMTCASCVGTIEKNIKSWDGVVPDSVTVNLLTNNATFKMENSSLTSKEIAKKIKKLGYKASDIHVASKGATVATSSAKFHVQMMVTGMYCSMCETKVSSALKELPGIISNSISVSFETGKVKFQLDRNVTTQRQIQRIIQKLGFSAESIDITKMESSEGQVNESERADKNLVITRLIVTGMTCSSCVSNIEKTLLRHDGINKAQVNLLAKSAFISHNPSIIGSRDLVNMIEQIGYKAELAPDEDQSNQRDAMKARMKEEERILRNRFLWSLLFAIPVLLISMVFMMALPPTNPVRQHLSKDVVPNLTVANLVLFILCTPVQFILGSSFYIKAYLSLRYAHTANMETLVALGTSVAYVASVGTVAGAMAKPDTRAEPMNYFETSVFLITFIHLGKWLEALAKGKTAETITKLMDLQPEKAILVTVSYEELGKEPGQREILEESEIDTKDIQDQHLTYVLFILPVGDVLKVRAGDRIPCDGKIWRGTSTLDESMITGESIPVTKAVSSDVITATINMTSEIYVRAVRVGSNTTLSRIIQLVQDAQASPKAPIEVMADKISSIFVPIVILLAIFTFIIWEVLGIYELYPASWVTMGETKEIFSLMFAVSVLVIACPCGLGLASPTAVMVGTGVAARHGVLVKGGGYALEMANRISAIAFDKTGTLTTGKPSVRDSWILPDQNGNTNEAQTLLSWKIFGRVAGASNHPLSNAIKQKAKEMLVGCEAATPLDGDKEPNSETETRENNSGDLFQGVDLMQSKETPGRGITATIIVRQDNDNLSSITGASSNVYNVFLGNEEWMKENHAKHNSKASSISRRQELEKWQGEGMSIVMFAISPVQAAENPPSYVDLAEGCQNECGCVICNCASQGSCETSRTIVLAQIAIADQPRPEAKSVISALRASGIEVWMITGDNPITGKAVARQIGIDEGCVLAGVKPEQKADKIKNLQRKTMAVNRQKSRLGKSKPARGVIAMIGDGINDSPALAQADVGISVGSATDIAIEAASIVLIRNNLSDLLTMYDLSRTVVRRIRINFLWAFLYNVIAIPIAAGVIFPASGQGLPPYLAGLAMVISSISVVCSSLMLRLYRAPVPQ</sequence>
<dbReference type="PROSITE" id="PS01047">
    <property type="entry name" value="HMA_1"/>
    <property type="match status" value="6"/>
</dbReference>
<comment type="similarity">
    <text evidence="2">Belongs to the cation transport ATPase (P-type) (TC 3.A.3) family. Type IB subfamily.</text>
</comment>
<dbReference type="SUPFAM" id="SSF55008">
    <property type="entry name" value="HMA, heavy metal-associated domain"/>
    <property type="match status" value="8"/>
</dbReference>
<keyword evidence="14" id="KW-0186">Copper</keyword>
<dbReference type="CDD" id="cd02094">
    <property type="entry name" value="P-type_ATPase_Cu-like"/>
    <property type="match status" value="1"/>
</dbReference>
<feature type="domain" description="HMA" evidence="19">
    <location>
        <begin position="284"/>
        <end position="352"/>
    </location>
</feature>
<evidence type="ECO:0000256" key="15">
    <source>
        <dbReference type="ARBA" id="ARBA00023136"/>
    </source>
</evidence>
<feature type="compositionally biased region" description="Basic and acidic residues" evidence="17">
    <location>
        <begin position="1234"/>
        <end position="1249"/>
    </location>
</feature>
<feature type="domain" description="HMA" evidence="19">
    <location>
        <begin position="500"/>
        <end position="568"/>
    </location>
</feature>
<reference evidence="20" key="1">
    <citation type="submission" date="2020-12" db="EMBL/GenBank/DDBJ databases">
        <title>Metabolic potential, ecology and presence of endohyphal bacteria is reflected in genomic diversity of Mucoromycotina.</title>
        <authorList>
            <person name="Muszewska A."/>
            <person name="Okrasinska A."/>
            <person name="Steczkiewicz K."/>
            <person name="Drgas O."/>
            <person name="Orlowska M."/>
            <person name="Perlinska-Lenart U."/>
            <person name="Aleksandrzak-Piekarczyk T."/>
            <person name="Szatraj K."/>
            <person name="Zielenkiewicz U."/>
            <person name="Pilsyk S."/>
            <person name="Malc E."/>
            <person name="Mieczkowski P."/>
            <person name="Kruszewska J.S."/>
            <person name="Biernat P."/>
            <person name="Pawlowska J."/>
        </authorList>
    </citation>
    <scope>NUCLEOTIDE SEQUENCE</scope>
    <source>
        <strain evidence="20">WA0000051536</strain>
    </source>
</reference>
<feature type="transmembrane region" description="Helical" evidence="18">
    <location>
        <begin position="1105"/>
        <end position="1126"/>
    </location>
</feature>
<accession>A0A8H7UJK8</accession>
<keyword evidence="13 18" id="KW-1133">Transmembrane helix</keyword>
<dbReference type="NCBIfam" id="TIGR00003">
    <property type="entry name" value="copper ion binding protein"/>
    <property type="match status" value="5"/>
</dbReference>
<keyword evidence="11" id="KW-0460">Magnesium</keyword>
<feature type="transmembrane region" description="Helical" evidence="18">
    <location>
        <begin position="774"/>
        <end position="795"/>
    </location>
</feature>
<dbReference type="InterPro" id="IPR059000">
    <property type="entry name" value="ATPase_P-type_domA"/>
</dbReference>
<evidence type="ECO:0000256" key="17">
    <source>
        <dbReference type="SAM" id="MobiDB-lite"/>
    </source>
</evidence>
<dbReference type="Gene3D" id="3.40.50.1000">
    <property type="entry name" value="HAD superfamily/HAD-like"/>
    <property type="match status" value="1"/>
</dbReference>
<dbReference type="FunFam" id="3.30.70.100:FF:000001">
    <property type="entry name" value="ATPase copper transporting beta"/>
    <property type="match status" value="4"/>
</dbReference>
<dbReference type="OrthoDB" id="432719at2759"/>
<keyword evidence="7" id="KW-0677">Repeat</keyword>
<dbReference type="InterPro" id="IPR006121">
    <property type="entry name" value="HMA_dom"/>
</dbReference>
<dbReference type="InterPro" id="IPR018303">
    <property type="entry name" value="ATPase_P-typ_P_site"/>
</dbReference>
<evidence type="ECO:0000256" key="18">
    <source>
        <dbReference type="SAM" id="Phobius"/>
    </source>
</evidence>
<dbReference type="SUPFAM" id="SSF81660">
    <property type="entry name" value="Metal cation-transporting ATPase, ATP-binding domain N"/>
    <property type="match status" value="1"/>
</dbReference>
<evidence type="ECO:0000256" key="2">
    <source>
        <dbReference type="ARBA" id="ARBA00006024"/>
    </source>
</evidence>
<dbReference type="GO" id="GO:0016020">
    <property type="term" value="C:membrane"/>
    <property type="evidence" value="ECO:0007669"/>
    <property type="project" value="InterPro"/>
</dbReference>
<dbReference type="CDD" id="cd00371">
    <property type="entry name" value="HMA"/>
    <property type="match status" value="8"/>
</dbReference>
<evidence type="ECO:0000256" key="5">
    <source>
        <dbReference type="ARBA" id="ARBA00022692"/>
    </source>
</evidence>
<dbReference type="Pfam" id="PF00122">
    <property type="entry name" value="E1-E2_ATPase"/>
    <property type="match status" value="1"/>
</dbReference>
<evidence type="ECO:0000256" key="4">
    <source>
        <dbReference type="ARBA" id="ARBA00022448"/>
    </source>
</evidence>
<dbReference type="SFLD" id="SFLDF00027">
    <property type="entry name" value="p-type_atpase"/>
    <property type="match status" value="1"/>
</dbReference>
<dbReference type="InterPro" id="IPR044492">
    <property type="entry name" value="P_typ_ATPase_HD_dom"/>
</dbReference>
<keyword evidence="21" id="KW-1185">Reference proteome</keyword>
<keyword evidence="9" id="KW-0406">Ion transport</keyword>
<keyword evidence="9" id="KW-0187">Copper transport</keyword>
<comment type="caution">
    <text evidence="20">The sequence shown here is derived from an EMBL/GenBank/DDBJ whole genome shotgun (WGS) entry which is preliminary data.</text>
</comment>
<keyword evidence="10" id="KW-0067">ATP-binding</keyword>
<dbReference type="InterPro" id="IPR036163">
    <property type="entry name" value="HMA_dom_sf"/>
</dbReference>
<dbReference type="GO" id="GO:0016887">
    <property type="term" value="F:ATP hydrolysis activity"/>
    <property type="evidence" value="ECO:0007669"/>
    <property type="project" value="InterPro"/>
</dbReference>
<dbReference type="GO" id="GO:0043682">
    <property type="term" value="F:P-type divalent copper transporter activity"/>
    <property type="evidence" value="ECO:0007669"/>
    <property type="project" value="TreeGrafter"/>
</dbReference>
<feature type="transmembrane region" description="Helical" evidence="18">
    <location>
        <begin position="1064"/>
        <end position="1085"/>
    </location>
</feature>
<dbReference type="GO" id="GO:0055070">
    <property type="term" value="P:copper ion homeostasis"/>
    <property type="evidence" value="ECO:0007669"/>
    <property type="project" value="TreeGrafter"/>
</dbReference>
<dbReference type="InterPro" id="IPR023299">
    <property type="entry name" value="ATPase_P-typ_cyto_dom_N"/>
</dbReference>
<feature type="transmembrane region" description="Helical" evidence="18">
    <location>
        <begin position="1567"/>
        <end position="1590"/>
    </location>
</feature>
<dbReference type="Gene3D" id="3.40.1110.10">
    <property type="entry name" value="Calcium-transporting ATPase, cytoplasmic domain N"/>
    <property type="match status" value="1"/>
</dbReference>
<dbReference type="Pfam" id="PF00702">
    <property type="entry name" value="Hydrolase"/>
    <property type="match status" value="2"/>
</dbReference>
<evidence type="ECO:0000256" key="1">
    <source>
        <dbReference type="ARBA" id="ARBA00004127"/>
    </source>
</evidence>
<feature type="transmembrane region" description="Helical" evidence="18">
    <location>
        <begin position="853"/>
        <end position="874"/>
    </location>
</feature>
<feature type="domain" description="HMA" evidence="19">
    <location>
        <begin position="586"/>
        <end position="654"/>
    </location>
</feature>
<evidence type="ECO:0000256" key="6">
    <source>
        <dbReference type="ARBA" id="ARBA00022723"/>
    </source>
</evidence>
<evidence type="ECO:0000256" key="3">
    <source>
        <dbReference type="ARBA" id="ARBA00012517"/>
    </source>
</evidence>
<dbReference type="InterPro" id="IPR017969">
    <property type="entry name" value="Heavy-metal-associated_CS"/>
</dbReference>
<dbReference type="PROSITE" id="PS00154">
    <property type="entry name" value="ATPASE_E1_E2"/>
    <property type="match status" value="1"/>
</dbReference>
<organism evidence="20 21">
    <name type="scientific">Umbelopsis vinacea</name>
    <dbReference type="NCBI Taxonomy" id="44442"/>
    <lineage>
        <taxon>Eukaryota</taxon>
        <taxon>Fungi</taxon>
        <taxon>Fungi incertae sedis</taxon>
        <taxon>Mucoromycota</taxon>
        <taxon>Mucoromycotina</taxon>
        <taxon>Umbelopsidomycetes</taxon>
        <taxon>Umbelopsidales</taxon>
        <taxon>Umbelopsidaceae</taxon>
        <taxon>Umbelopsis</taxon>
    </lineage>
</organism>
<evidence type="ECO:0000256" key="13">
    <source>
        <dbReference type="ARBA" id="ARBA00022989"/>
    </source>
</evidence>
<keyword evidence="5 18" id="KW-0812">Transmembrane</keyword>
<evidence type="ECO:0000256" key="10">
    <source>
        <dbReference type="ARBA" id="ARBA00022840"/>
    </source>
</evidence>
<dbReference type="FunFam" id="2.70.150.10:FF:000002">
    <property type="entry name" value="Copper-transporting ATPase 1, putative"/>
    <property type="match status" value="1"/>
</dbReference>
<keyword evidence="15 18" id="KW-0472">Membrane</keyword>
<dbReference type="Gene3D" id="3.30.70.100">
    <property type="match status" value="8"/>
</dbReference>
<dbReference type="InterPro" id="IPR036412">
    <property type="entry name" value="HAD-like_sf"/>
</dbReference>
<dbReference type="GO" id="GO:0140581">
    <property type="term" value="F:P-type monovalent copper transporter activity"/>
    <property type="evidence" value="ECO:0007669"/>
    <property type="project" value="UniProtKB-EC"/>
</dbReference>
<comment type="subcellular location">
    <subcellularLocation>
        <location evidence="1">Endomembrane system</location>
        <topology evidence="1">Multi-pass membrane protein</topology>
    </subcellularLocation>
</comment>
<dbReference type="SFLD" id="SFLDG00002">
    <property type="entry name" value="C1.7:_P-type_atpase_like"/>
    <property type="match status" value="1"/>
</dbReference>
<dbReference type="InterPro" id="IPR023298">
    <property type="entry name" value="ATPase_P-typ_TM_dom_sf"/>
</dbReference>
<evidence type="ECO:0000313" key="20">
    <source>
        <dbReference type="EMBL" id="KAG2188361.1"/>
    </source>
</evidence>
<dbReference type="EMBL" id="JAEPRA010000002">
    <property type="protein sequence ID" value="KAG2188361.1"/>
    <property type="molecule type" value="Genomic_DNA"/>
</dbReference>
<dbReference type="InterPro" id="IPR023214">
    <property type="entry name" value="HAD_sf"/>
</dbReference>
<name>A0A8H7UJK8_9FUNG</name>
<evidence type="ECO:0000256" key="11">
    <source>
        <dbReference type="ARBA" id="ARBA00022842"/>
    </source>
</evidence>
<dbReference type="SUPFAM" id="SSF56784">
    <property type="entry name" value="HAD-like"/>
    <property type="match status" value="1"/>
</dbReference>